<organism evidence="1 2">
    <name type="scientific">Cirrhinus mrigala</name>
    <name type="common">Mrigala</name>
    <dbReference type="NCBI Taxonomy" id="683832"/>
    <lineage>
        <taxon>Eukaryota</taxon>
        <taxon>Metazoa</taxon>
        <taxon>Chordata</taxon>
        <taxon>Craniata</taxon>
        <taxon>Vertebrata</taxon>
        <taxon>Euteleostomi</taxon>
        <taxon>Actinopterygii</taxon>
        <taxon>Neopterygii</taxon>
        <taxon>Teleostei</taxon>
        <taxon>Ostariophysi</taxon>
        <taxon>Cypriniformes</taxon>
        <taxon>Cyprinidae</taxon>
        <taxon>Labeoninae</taxon>
        <taxon>Labeonini</taxon>
        <taxon>Cirrhinus</taxon>
    </lineage>
</organism>
<keyword evidence="2" id="KW-1185">Reference proteome</keyword>
<comment type="caution">
    <text evidence="1">The sequence shown here is derived from an EMBL/GenBank/DDBJ whole genome shotgun (WGS) entry which is preliminary data.</text>
</comment>
<accession>A0ABD0QLS3</accession>
<evidence type="ECO:0000313" key="2">
    <source>
        <dbReference type="Proteomes" id="UP001529510"/>
    </source>
</evidence>
<dbReference type="EMBL" id="JAMKFB020000008">
    <property type="protein sequence ID" value="KAL0187109.1"/>
    <property type="molecule type" value="Genomic_DNA"/>
</dbReference>
<name>A0ABD0QLS3_CIRMR</name>
<proteinExistence type="predicted"/>
<dbReference type="Proteomes" id="UP001529510">
    <property type="component" value="Unassembled WGS sequence"/>
</dbReference>
<evidence type="ECO:0000313" key="1">
    <source>
        <dbReference type="EMBL" id="KAL0187109.1"/>
    </source>
</evidence>
<gene>
    <name evidence="1" type="ORF">M9458_018779</name>
</gene>
<reference evidence="1 2" key="1">
    <citation type="submission" date="2024-05" db="EMBL/GenBank/DDBJ databases">
        <title>Genome sequencing and assembly of Indian major carp, Cirrhinus mrigala (Hamilton, 1822).</title>
        <authorList>
            <person name="Mohindra V."/>
            <person name="Chowdhury L.M."/>
            <person name="Lal K."/>
            <person name="Jena J.K."/>
        </authorList>
    </citation>
    <scope>NUCLEOTIDE SEQUENCE [LARGE SCALE GENOMIC DNA]</scope>
    <source>
        <strain evidence="1">CM1030</strain>
        <tissue evidence="1">Blood</tissue>
    </source>
</reference>
<sequence length="50" mass="5424">SLPVRPVIPLVARISDQNASGAPPMTVREKTRLDKFKQLLASPNTDLGKP</sequence>
<feature type="non-terminal residue" evidence="1">
    <location>
        <position position="1"/>
    </location>
</feature>
<protein>
    <submittedName>
        <fullName evidence="1">Uncharacterized protein</fullName>
    </submittedName>
</protein>
<dbReference type="AlphaFoldDB" id="A0ABD0QLS3"/>